<keyword evidence="7" id="KW-1185">Reference proteome</keyword>
<dbReference type="GO" id="GO:0007095">
    <property type="term" value="P:mitotic G2 DNA damage checkpoint signaling"/>
    <property type="evidence" value="ECO:0007669"/>
    <property type="project" value="TreeGrafter"/>
</dbReference>
<reference evidence="6 7" key="1">
    <citation type="journal article" date="2024" name="BMC Genomics">
        <title>De novo assembly and annotation of Popillia japonica's genome with initial clues to its potential as an invasive pest.</title>
        <authorList>
            <person name="Cucini C."/>
            <person name="Boschi S."/>
            <person name="Funari R."/>
            <person name="Cardaioli E."/>
            <person name="Iannotti N."/>
            <person name="Marturano G."/>
            <person name="Paoli F."/>
            <person name="Bruttini M."/>
            <person name="Carapelli A."/>
            <person name="Frati F."/>
            <person name="Nardi F."/>
        </authorList>
    </citation>
    <scope>NUCLEOTIDE SEQUENCE [LARGE SCALE GENOMIC DNA]</scope>
    <source>
        <strain evidence="6">DMR45628</strain>
    </source>
</reference>
<dbReference type="PANTHER" id="PTHR15660:SF1">
    <property type="entry name" value="BRISC AND BRCA1-A COMPLEX MEMBER 1"/>
    <property type="match status" value="1"/>
</dbReference>
<dbReference type="GO" id="GO:0045739">
    <property type="term" value="P:positive regulation of DNA repair"/>
    <property type="evidence" value="ECO:0007669"/>
    <property type="project" value="InterPro"/>
</dbReference>
<comment type="caution">
    <text evidence="6">The sequence shown here is derived from an EMBL/GenBank/DDBJ whole genome shotgun (WGS) entry which is preliminary data.</text>
</comment>
<evidence type="ECO:0000256" key="5">
    <source>
        <dbReference type="ARBA" id="ARBA00023242"/>
    </source>
</evidence>
<proteinExistence type="predicted"/>
<name>A0AAW1KN03_POPJA</name>
<dbReference type="GO" id="GO:0070531">
    <property type="term" value="C:BRCA1-A complex"/>
    <property type="evidence" value="ECO:0007669"/>
    <property type="project" value="InterPro"/>
</dbReference>
<evidence type="ECO:0000313" key="6">
    <source>
        <dbReference type="EMBL" id="KAK9721000.1"/>
    </source>
</evidence>
<organism evidence="6 7">
    <name type="scientific">Popillia japonica</name>
    <name type="common">Japanese beetle</name>
    <dbReference type="NCBI Taxonomy" id="7064"/>
    <lineage>
        <taxon>Eukaryota</taxon>
        <taxon>Metazoa</taxon>
        <taxon>Ecdysozoa</taxon>
        <taxon>Arthropoda</taxon>
        <taxon>Hexapoda</taxon>
        <taxon>Insecta</taxon>
        <taxon>Pterygota</taxon>
        <taxon>Neoptera</taxon>
        <taxon>Endopterygota</taxon>
        <taxon>Coleoptera</taxon>
        <taxon>Polyphaga</taxon>
        <taxon>Scarabaeiformia</taxon>
        <taxon>Scarabaeidae</taxon>
        <taxon>Rutelinae</taxon>
        <taxon>Popillia</taxon>
    </lineage>
</organism>
<evidence type="ECO:0000313" key="7">
    <source>
        <dbReference type="Proteomes" id="UP001458880"/>
    </source>
</evidence>
<dbReference type="EMBL" id="JASPKY010000205">
    <property type="protein sequence ID" value="KAK9721000.1"/>
    <property type="molecule type" value="Genomic_DNA"/>
</dbReference>
<protein>
    <recommendedName>
        <fullName evidence="8">BRISC and BRCA1-A complex member 1</fullName>
    </recommendedName>
</protein>
<evidence type="ECO:0000256" key="3">
    <source>
        <dbReference type="ARBA" id="ARBA00022763"/>
    </source>
</evidence>
<keyword evidence="3" id="KW-0227">DNA damage</keyword>
<keyword evidence="5" id="KW-0539">Nucleus</keyword>
<sequence length="324" mass="37082">MSGPAKKQRQKKNNERIIPIQVEDRDFKADEKIKTTDNVKNTTTTVDSIVITESPTSDISEDNSVCSSVGKLEIDNIESQEVKEQEVIKIPVHTLPPYNVPEKIIIVLDRAEDEVSTSFELKNGNKLKPLDMLKYSVKFFLNMKNSFDNKHEFALITLNENSASWVHDFTNNIQSIIQKLKEIEECETEDIFDLGTVFDLINKNIKVPKQNNDLIIPPPFVVRVLFLYNRSITMPEIELTDETSELLLSPYFTFDVAMTHEIPDSSNKCNLIFKELQQLDTKGFAYFFPVSRNASLLYTAIAKLLAHPLQRCTQKDANYKINSN</sequence>
<keyword evidence="2" id="KW-0963">Cytoplasm</keyword>
<dbReference type="PANTHER" id="PTHR15660">
    <property type="entry name" value="BRISC AND BRCA1-A COMPLEX MEMBER 1"/>
    <property type="match status" value="1"/>
</dbReference>
<dbReference type="AlphaFoldDB" id="A0AAW1KN03"/>
<evidence type="ECO:0000256" key="2">
    <source>
        <dbReference type="ARBA" id="ARBA00022490"/>
    </source>
</evidence>
<dbReference type="GO" id="GO:0006302">
    <property type="term" value="P:double-strand break repair"/>
    <property type="evidence" value="ECO:0007669"/>
    <property type="project" value="TreeGrafter"/>
</dbReference>
<dbReference type="GO" id="GO:0070552">
    <property type="term" value="C:BRISC complex"/>
    <property type="evidence" value="ECO:0007669"/>
    <property type="project" value="InterPro"/>
</dbReference>
<evidence type="ECO:0000256" key="1">
    <source>
        <dbReference type="ARBA" id="ARBA00004123"/>
    </source>
</evidence>
<dbReference type="CDD" id="cd21502">
    <property type="entry name" value="vWA_BABAM1"/>
    <property type="match status" value="1"/>
</dbReference>
<dbReference type="Proteomes" id="UP001458880">
    <property type="component" value="Unassembled WGS sequence"/>
</dbReference>
<evidence type="ECO:0000256" key="4">
    <source>
        <dbReference type="ARBA" id="ARBA00023204"/>
    </source>
</evidence>
<evidence type="ECO:0008006" key="8">
    <source>
        <dbReference type="Google" id="ProtNLM"/>
    </source>
</evidence>
<dbReference type="GO" id="GO:0016604">
    <property type="term" value="C:nuclear body"/>
    <property type="evidence" value="ECO:0007669"/>
    <property type="project" value="TreeGrafter"/>
</dbReference>
<accession>A0AAW1KN03</accession>
<keyword evidence="4" id="KW-0234">DNA repair</keyword>
<comment type="subcellular location">
    <subcellularLocation>
        <location evidence="1">Nucleus</location>
    </subcellularLocation>
</comment>
<dbReference type="InterPro" id="IPR026126">
    <property type="entry name" value="BABAM1"/>
</dbReference>
<gene>
    <name evidence="6" type="ORF">QE152_g21819</name>
</gene>